<dbReference type="Proteomes" id="UP000198280">
    <property type="component" value="Unassembled WGS sequence"/>
</dbReference>
<dbReference type="OrthoDB" id="9814707at2"/>
<dbReference type="EMBL" id="FZOF01000028">
    <property type="protein sequence ID" value="SNT46617.1"/>
    <property type="molecule type" value="Genomic_DNA"/>
</dbReference>
<gene>
    <name evidence="1" type="ORF">SAMN05216252_12836</name>
</gene>
<dbReference type="Pfam" id="PF07081">
    <property type="entry name" value="DUF1349"/>
    <property type="match status" value="1"/>
</dbReference>
<evidence type="ECO:0008006" key="3">
    <source>
        <dbReference type="Google" id="ProtNLM"/>
    </source>
</evidence>
<dbReference type="InterPro" id="IPR013320">
    <property type="entry name" value="ConA-like_dom_sf"/>
</dbReference>
<dbReference type="RefSeq" id="WP_089228059.1">
    <property type="nucleotide sequence ID" value="NZ_FZOF01000028.1"/>
</dbReference>
<dbReference type="InterPro" id="IPR015987">
    <property type="entry name" value="UCP022704"/>
</dbReference>
<dbReference type="InterPro" id="IPR009784">
    <property type="entry name" value="DUF1349"/>
</dbReference>
<dbReference type="AlphaFoldDB" id="A0A239MV02"/>
<dbReference type="PANTHER" id="PTHR35332:SF2">
    <property type="entry name" value="REGULATION OF ENOLASE PROTEIN 1"/>
    <property type="match status" value="1"/>
</dbReference>
<dbReference type="Gene3D" id="2.60.120.200">
    <property type="match status" value="1"/>
</dbReference>
<dbReference type="PANTHER" id="PTHR35332">
    <property type="entry name" value="REGULATION OF ENOLASE PROTEIN 1"/>
    <property type="match status" value="1"/>
</dbReference>
<reference evidence="1 2" key="1">
    <citation type="submission" date="2017-06" db="EMBL/GenBank/DDBJ databases">
        <authorList>
            <person name="Kim H.J."/>
            <person name="Triplett B.A."/>
        </authorList>
    </citation>
    <scope>NUCLEOTIDE SEQUENCE [LARGE SCALE GENOMIC DNA]</scope>
    <source>
        <strain evidence="1 2">CGMCC 4.1858</strain>
    </source>
</reference>
<sequence length="206" mass="22306">MNEQRPIDWDEATWLNAPQHAERDGSGMLVTTRDRSDFWRTTGYGFVRDDGHALLTAFPADTSTEVTFRADFDTLYDQAGLMIRVDAETWVKAGIEMSDGVPHLGAVVTRGVSDWSLAPVPDWAGHSVTVRASRSGDAVTIRARRDDGPWRLVRLAPLAPDAVATAGPFCCSPERAGLRVAFTGFTRGAADAALHEEPEQAGAGSH</sequence>
<evidence type="ECO:0000313" key="2">
    <source>
        <dbReference type="Proteomes" id="UP000198280"/>
    </source>
</evidence>
<protein>
    <recommendedName>
        <fullName evidence="3">DUF1349 domain-containing protein</fullName>
    </recommendedName>
</protein>
<dbReference type="SUPFAM" id="SSF49899">
    <property type="entry name" value="Concanavalin A-like lectins/glucanases"/>
    <property type="match status" value="1"/>
</dbReference>
<keyword evidence="2" id="KW-1185">Reference proteome</keyword>
<name>A0A239MV02_9ACTN</name>
<evidence type="ECO:0000313" key="1">
    <source>
        <dbReference type="EMBL" id="SNT46617.1"/>
    </source>
</evidence>
<dbReference type="PIRSF" id="PIRSF022704">
    <property type="entry name" value="UCP022704"/>
    <property type="match status" value="1"/>
</dbReference>
<organism evidence="1 2">
    <name type="scientific">Actinacidiphila glaucinigra</name>
    <dbReference type="NCBI Taxonomy" id="235986"/>
    <lineage>
        <taxon>Bacteria</taxon>
        <taxon>Bacillati</taxon>
        <taxon>Actinomycetota</taxon>
        <taxon>Actinomycetes</taxon>
        <taxon>Kitasatosporales</taxon>
        <taxon>Streptomycetaceae</taxon>
        <taxon>Actinacidiphila</taxon>
    </lineage>
</organism>
<proteinExistence type="predicted"/>
<accession>A0A239MV02</accession>